<keyword evidence="9" id="KW-0863">Zinc-finger</keyword>
<dbReference type="SUPFAM" id="SSF57850">
    <property type="entry name" value="RING/U-box"/>
    <property type="match status" value="1"/>
</dbReference>
<dbReference type="PROSITE" id="PS00518">
    <property type="entry name" value="ZF_RING_1"/>
    <property type="match status" value="1"/>
</dbReference>
<feature type="compositionally biased region" description="Low complexity" evidence="13">
    <location>
        <begin position="524"/>
        <end position="538"/>
    </location>
</feature>
<evidence type="ECO:0000256" key="1">
    <source>
        <dbReference type="ARBA" id="ARBA00000900"/>
    </source>
</evidence>
<feature type="compositionally biased region" description="Low complexity" evidence="13">
    <location>
        <begin position="661"/>
        <end position="691"/>
    </location>
</feature>
<feature type="region of interest" description="Disordered" evidence="13">
    <location>
        <begin position="363"/>
        <end position="396"/>
    </location>
</feature>
<feature type="compositionally biased region" description="Polar residues" evidence="13">
    <location>
        <begin position="699"/>
        <end position="728"/>
    </location>
</feature>
<comment type="caution">
    <text evidence="14">The sequence shown here is derived from an EMBL/GenBank/DDBJ whole genome shotgun (WGS) entry which is preliminary data.</text>
</comment>
<feature type="compositionally biased region" description="Basic and acidic residues" evidence="13">
    <location>
        <begin position="740"/>
        <end position="751"/>
    </location>
</feature>
<keyword evidence="8" id="KW-0677">Repeat</keyword>
<keyword evidence="12" id="KW-0832">Ubl conjugation</keyword>
<comment type="pathway">
    <text evidence="2">Protein modification; protein ubiquitination.</text>
</comment>
<dbReference type="PRINTS" id="PR00499">
    <property type="entry name" value="P67PHOX"/>
</dbReference>
<evidence type="ECO:0000256" key="2">
    <source>
        <dbReference type="ARBA" id="ARBA00004906"/>
    </source>
</evidence>
<evidence type="ECO:0000256" key="11">
    <source>
        <dbReference type="ARBA" id="ARBA00022833"/>
    </source>
</evidence>
<dbReference type="Pfam" id="PF14604">
    <property type="entry name" value="SH3_9"/>
    <property type="match status" value="3"/>
</dbReference>
<keyword evidence="11" id="KW-0862">Zinc</keyword>
<dbReference type="SUPFAM" id="SSF50044">
    <property type="entry name" value="SH3-domain"/>
    <property type="match status" value="4"/>
</dbReference>
<sequence length="880" mass="93708">MDEHSLNELLECSVCLDVLDVTSKVLPCQHTFCKRCLEEIVGTKQELRCPECRLLVETPVEELPSNILLMRLLEQIKTGNKSSKTGSPNHGSSSSASTVTRLPISTKVVPAINQPCAKALYNYDAKEPGDLTFKKGDIVILRKQVDENWFHGEHGGLHGFFPATYVQIITPLAQEMPQAKALYDFQLNDGENEKDCLTFKKDEMVTVIKRVDSNWAEGKMSDRIGIFPMSFVEMNDAAKSLINKNPIPTKLSIQNVQATTTTTSPTVANTSSRFNQPQLSSSSIGMVTHRTNINPAAVQRSPKRHSLNTLSPTEAIVPRTSQRHSMEITSSVTITTAIGNNLVPASAAIVTSSVSPPQLSSSIIVSKPSSQSSKVPVPQSVRTAASNGAPETLIPPPPGSPALFVALYNYKPAKGDELEIRKGEYYTVQEKCQDGWFKGLCLRTGNVGVFPGNYVQMVKAPSVLRNALLPTPVSSTSSRSSQSGSSTPPAQPITALSHLPISLNRPTLGTGLVDPSASSDYKVSKGQGSQGQTQVTVSPRTPTGASHIKTVPGLVKPHSIAVSVSKSPVSSTGLLSNSTGLHSAAMASTATSQSTVSTTPSDGPPSGAKSAPTKHSGTKSIPKSSASAGSKPTKTQSDKISKPLPPAPQNEGTGKPAVPLPRSDSSPSPRSDVHRSNSSKNSKISQSKDINVSMKGRSSPISSTTAPKVSPRVTGNTVVPHHTTTGASSVPLPLNTPVSTKEKREKREKISLMKKLKGKMSKPESPPSEQDLSAIHVRSASTPIDGAAEGAVAPPLPSHKKASSVDASIVPPARPSKPKPMIRERYRCIVPYPPQGDVELELKVGDIIYVHKKREDGWFKGTLQKNGKVGLFPGSFVESC</sequence>
<dbReference type="PRINTS" id="PR00452">
    <property type="entry name" value="SH3DOMAIN"/>
</dbReference>
<feature type="region of interest" description="Disordered" evidence="13">
    <location>
        <begin position="507"/>
        <end position="552"/>
    </location>
</feature>
<dbReference type="InterPro" id="IPR028502">
    <property type="entry name" value="SH3RF3_RING-HC_Zfn"/>
</dbReference>
<dbReference type="CDD" id="cd11786">
    <property type="entry name" value="SH3_SH3RF_1"/>
    <property type="match status" value="1"/>
</dbReference>
<organism evidence="14 15">
    <name type="scientific">Owenia fusiformis</name>
    <name type="common">Polychaete worm</name>
    <dbReference type="NCBI Taxonomy" id="6347"/>
    <lineage>
        <taxon>Eukaryota</taxon>
        <taxon>Metazoa</taxon>
        <taxon>Spiralia</taxon>
        <taxon>Lophotrochozoa</taxon>
        <taxon>Annelida</taxon>
        <taxon>Polychaeta</taxon>
        <taxon>Sedentaria</taxon>
        <taxon>Canalipalpata</taxon>
        <taxon>Sabellida</taxon>
        <taxon>Oweniida</taxon>
        <taxon>Oweniidae</taxon>
        <taxon>Owenia</taxon>
    </lineage>
</organism>
<evidence type="ECO:0000256" key="4">
    <source>
        <dbReference type="ARBA" id="ARBA00012483"/>
    </source>
</evidence>
<dbReference type="InterPro" id="IPR013083">
    <property type="entry name" value="Znf_RING/FYVE/PHD"/>
</dbReference>
<dbReference type="Pfam" id="PF13923">
    <property type="entry name" value="zf-C3HC4_2"/>
    <property type="match status" value="1"/>
</dbReference>
<keyword evidence="6" id="KW-0808">Transferase</keyword>
<dbReference type="InterPro" id="IPR017907">
    <property type="entry name" value="Znf_RING_CS"/>
</dbReference>
<dbReference type="Gene3D" id="2.30.30.40">
    <property type="entry name" value="SH3 Domains"/>
    <property type="match status" value="4"/>
</dbReference>
<dbReference type="EC" id="2.3.2.27" evidence="4"/>
<name>A0A8J1XIS9_OWEFU</name>
<dbReference type="GO" id="GO:0061630">
    <property type="term" value="F:ubiquitin protein ligase activity"/>
    <property type="evidence" value="ECO:0007669"/>
    <property type="project" value="UniProtKB-EC"/>
</dbReference>
<feature type="compositionally biased region" description="Low complexity" evidence="13">
    <location>
        <begin position="82"/>
        <end position="97"/>
    </location>
</feature>
<dbReference type="SMART" id="SM00326">
    <property type="entry name" value="SH3"/>
    <property type="match status" value="4"/>
</dbReference>
<comment type="similarity">
    <text evidence="3">Belongs to the SH3RF family.</text>
</comment>
<dbReference type="Proteomes" id="UP000749559">
    <property type="component" value="Unassembled WGS sequence"/>
</dbReference>
<evidence type="ECO:0000313" key="14">
    <source>
        <dbReference type="EMBL" id="CAH1776558.1"/>
    </source>
</evidence>
<protein>
    <recommendedName>
        <fullName evidence="4">RING-type E3 ubiquitin transferase</fullName>
        <ecNumber evidence="4">2.3.2.27</ecNumber>
    </recommendedName>
</protein>
<gene>
    <name evidence="14" type="ORF">OFUS_LOCUS3721</name>
</gene>
<dbReference type="InterPro" id="IPR050384">
    <property type="entry name" value="Endophilin_SH3RF"/>
</dbReference>
<comment type="catalytic activity">
    <reaction evidence="1">
        <text>S-ubiquitinyl-[E2 ubiquitin-conjugating enzyme]-L-cysteine + [acceptor protein]-L-lysine = [E2 ubiquitin-conjugating enzyme]-L-cysteine + N(6)-ubiquitinyl-[acceptor protein]-L-lysine.</text>
        <dbReference type="EC" id="2.3.2.27"/>
    </reaction>
</comment>
<dbReference type="InterPro" id="IPR001841">
    <property type="entry name" value="Znf_RING"/>
</dbReference>
<evidence type="ECO:0000256" key="10">
    <source>
        <dbReference type="ARBA" id="ARBA00022786"/>
    </source>
</evidence>
<feature type="region of interest" description="Disordered" evidence="13">
    <location>
        <begin position="786"/>
        <end position="819"/>
    </location>
</feature>
<dbReference type="Pfam" id="PF00018">
    <property type="entry name" value="SH3_1"/>
    <property type="match status" value="1"/>
</dbReference>
<feature type="region of interest" description="Disordered" evidence="13">
    <location>
        <begin position="79"/>
        <end position="99"/>
    </location>
</feature>
<feature type="compositionally biased region" description="Low complexity" evidence="13">
    <location>
        <begin position="471"/>
        <end position="488"/>
    </location>
</feature>
<evidence type="ECO:0000256" key="7">
    <source>
        <dbReference type="ARBA" id="ARBA00022723"/>
    </source>
</evidence>
<dbReference type="FunFam" id="2.30.30.40:FF:000091">
    <property type="entry name" value="Putative E3 ubiquitin-protein ligase SH3RF1"/>
    <property type="match status" value="1"/>
</dbReference>
<dbReference type="Gene3D" id="3.30.40.10">
    <property type="entry name" value="Zinc/RING finger domain, C3HC4 (zinc finger)"/>
    <property type="match status" value="1"/>
</dbReference>
<feature type="region of interest" description="Disordered" evidence="13">
    <location>
        <begin position="585"/>
        <end position="772"/>
    </location>
</feature>
<keyword evidence="5" id="KW-0728">SH3 domain</keyword>
<dbReference type="UniPathway" id="UPA00143"/>
<evidence type="ECO:0000256" key="12">
    <source>
        <dbReference type="ARBA" id="ARBA00022843"/>
    </source>
</evidence>
<dbReference type="AlphaFoldDB" id="A0A8J1XIS9"/>
<feature type="region of interest" description="Disordered" evidence="13">
    <location>
        <begin position="471"/>
        <end position="493"/>
    </location>
</feature>
<feature type="compositionally biased region" description="Low complexity" evidence="13">
    <location>
        <begin position="363"/>
        <end position="381"/>
    </location>
</feature>
<evidence type="ECO:0000256" key="5">
    <source>
        <dbReference type="ARBA" id="ARBA00022443"/>
    </source>
</evidence>
<evidence type="ECO:0000313" key="15">
    <source>
        <dbReference type="Proteomes" id="UP000749559"/>
    </source>
</evidence>
<dbReference type="CDD" id="cd11785">
    <property type="entry name" value="SH3_SH3RF_C"/>
    <property type="match status" value="1"/>
</dbReference>
<dbReference type="PROSITE" id="PS50089">
    <property type="entry name" value="ZF_RING_2"/>
    <property type="match status" value="1"/>
</dbReference>
<proteinExistence type="inferred from homology"/>
<dbReference type="EMBL" id="CAIIXF020000002">
    <property type="protein sequence ID" value="CAH1776558.1"/>
    <property type="molecule type" value="Genomic_DNA"/>
</dbReference>
<evidence type="ECO:0000256" key="13">
    <source>
        <dbReference type="SAM" id="MobiDB-lite"/>
    </source>
</evidence>
<evidence type="ECO:0000256" key="3">
    <source>
        <dbReference type="ARBA" id="ARBA00008649"/>
    </source>
</evidence>
<dbReference type="PANTHER" id="PTHR14167">
    <property type="entry name" value="SH3 DOMAIN-CONTAINING"/>
    <property type="match status" value="1"/>
</dbReference>
<keyword evidence="15" id="KW-1185">Reference proteome</keyword>
<dbReference type="InterPro" id="IPR035816">
    <property type="entry name" value="SH3RF1/SH3RF3_SH3_4"/>
</dbReference>
<dbReference type="GO" id="GO:0016567">
    <property type="term" value="P:protein ubiquitination"/>
    <property type="evidence" value="ECO:0007669"/>
    <property type="project" value="UniProtKB-UniPathway"/>
</dbReference>
<dbReference type="GO" id="GO:0008270">
    <property type="term" value="F:zinc ion binding"/>
    <property type="evidence" value="ECO:0007669"/>
    <property type="project" value="UniProtKB-KW"/>
</dbReference>
<evidence type="ECO:0000256" key="9">
    <source>
        <dbReference type="ARBA" id="ARBA00022771"/>
    </source>
</evidence>
<dbReference type="PANTHER" id="PTHR14167:SF51">
    <property type="entry name" value="RING-TYPE E3 UBIQUITIN TRANSFERASE"/>
    <property type="match status" value="1"/>
</dbReference>
<feature type="compositionally biased region" description="Low complexity" evidence="13">
    <location>
        <begin position="585"/>
        <end position="601"/>
    </location>
</feature>
<dbReference type="FunFam" id="3.30.40.10:FF:000077">
    <property type="entry name" value="E3 ubiquitin-protein ligase SH3RF1 isoform X1"/>
    <property type="match status" value="1"/>
</dbReference>
<dbReference type="CDD" id="cd11787">
    <property type="entry name" value="SH3_SH3RF_2"/>
    <property type="match status" value="1"/>
</dbReference>
<dbReference type="OrthoDB" id="19092at2759"/>
<dbReference type="InterPro" id="IPR036028">
    <property type="entry name" value="SH3-like_dom_sf"/>
</dbReference>
<evidence type="ECO:0000256" key="8">
    <source>
        <dbReference type="ARBA" id="ARBA00022737"/>
    </source>
</evidence>
<keyword evidence="10" id="KW-0833">Ubl conjugation pathway</keyword>
<dbReference type="InterPro" id="IPR001452">
    <property type="entry name" value="SH3_domain"/>
</dbReference>
<reference evidence="14" key="1">
    <citation type="submission" date="2022-03" db="EMBL/GenBank/DDBJ databases">
        <authorList>
            <person name="Martin C."/>
        </authorList>
    </citation>
    <scope>NUCLEOTIDE SEQUENCE</scope>
</reference>
<dbReference type="CDD" id="cd16750">
    <property type="entry name" value="RING-HC_SH3RF3"/>
    <property type="match status" value="1"/>
</dbReference>
<feature type="compositionally biased region" description="Polar residues" evidence="13">
    <location>
        <begin position="613"/>
        <end position="635"/>
    </location>
</feature>
<accession>A0A8J1XIS9</accession>
<dbReference type="SMART" id="SM00184">
    <property type="entry name" value="RING"/>
    <property type="match status" value="1"/>
</dbReference>
<dbReference type="PROSITE" id="PS50002">
    <property type="entry name" value="SH3"/>
    <property type="match status" value="4"/>
</dbReference>
<keyword evidence="7" id="KW-0479">Metal-binding</keyword>
<evidence type="ECO:0000256" key="6">
    <source>
        <dbReference type="ARBA" id="ARBA00022679"/>
    </source>
</evidence>